<name>A0A4S2KEB4_9HYME</name>
<evidence type="ECO:0000313" key="2">
    <source>
        <dbReference type="Proteomes" id="UP000310200"/>
    </source>
</evidence>
<protein>
    <submittedName>
        <fullName evidence="1">Uncharacterized protein</fullName>
    </submittedName>
</protein>
<dbReference type="EMBL" id="QBLH01002949">
    <property type="protein sequence ID" value="TGZ46097.1"/>
    <property type="molecule type" value="Genomic_DNA"/>
</dbReference>
<keyword evidence="2" id="KW-1185">Reference proteome</keyword>
<dbReference type="AlphaFoldDB" id="A0A4S2KEB4"/>
<proteinExistence type="predicted"/>
<organism evidence="1 2">
    <name type="scientific">Temnothorax longispinosus</name>
    <dbReference type="NCBI Taxonomy" id="300112"/>
    <lineage>
        <taxon>Eukaryota</taxon>
        <taxon>Metazoa</taxon>
        <taxon>Ecdysozoa</taxon>
        <taxon>Arthropoda</taxon>
        <taxon>Hexapoda</taxon>
        <taxon>Insecta</taxon>
        <taxon>Pterygota</taxon>
        <taxon>Neoptera</taxon>
        <taxon>Endopterygota</taxon>
        <taxon>Hymenoptera</taxon>
        <taxon>Apocrita</taxon>
        <taxon>Aculeata</taxon>
        <taxon>Formicoidea</taxon>
        <taxon>Formicidae</taxon>
        <taxon>Myrmicinae</taxon>
        <taxon>Temnothorax</taxon>
    </lineage>
</organism>
<reference evidence="1 2" key="1">
    <citation type="journal article" date="2019" name="Philos. Trans. R. Soc. Lond., B, Biol. Sci.">
        <title>Ant behaviour and brain gene expression of defending hosts depend on the ecological success of the intruding social parasite.</title>
        <authorList>
            <person name="Kaur R."/>
            <person name="Stoldt M."/>
            <person name="Jongepier E."/>
            <person name="Feldmeyer B."/>
            <person name="Menzel F."/>
            <person name="Bornberg-Bauer E."/>
            <person name="Foitzik S."/>
        </authorList>
    </citation>
    <scope>NUCLEOTIDE SEQUENCE [LARGE SCALE GENOMIC DNA]</scope>
    <source>
        <tissue evidence="1">Whole body</tissue>
    </source>
</reference>
<sequence length="271" mass="30478">MNKIEYTTYKKNSRLILKSSQAMEEQWKYFASTDVAAKISSSVQQYSLSNGFQKNDRRYLSGRTEWSLSERGGARSKEGRKIYRGATVRANQTRRGASPAQIFHSYGQINHDLSAGCTAVWGIERINDAMLKRGGYSEGGKATWIPEGGVNPPSLSPMLTHLDNGDEAIIFSAPKARYVSMRIRLSDLMWILIHQDTRSCLTSSHNDIRRATRIVSSYVEIGDYLSDDLDAARIIYGKFSSKAHDDTPLFCDNAITILLHHCNEVNFSSHQ</sequence>
<evidence type="ECO:0000313" key="1">
    <source>
        <dbReference type="EMBL" id="TGZ46097.1"/>
    </source>
</evidence>
<accession>A0A4S2KEB4</accession>
<dbReference type="Proteomes" id="UP000310200">
    <property type="component" value="Unassembled WGS sequence"/>
</dbReference>
<gene>
    <name evidence="1" type="ORF">DBV15_08163</name>
</gene>
<comment type="caution">
    <text evidence="1">The sequence shown here is derived from an EMBL/GenBank/DDBJ whole genome shotgun (WGS) entry which is preliminary data.</text>
</comment>